<feature type="transmembrane region" description="Helical" evidence="6">
    <location>
        <begin position="75"/>
        <end position="93"/>
    </location>
</feature>
<protein>
    <submittedName>
        <fullName evidence="7">Threonine transporter</fullName>
    </submittedName>
</protein>
<keyword evidence="3 6" id="KW-0812">Transmembrane</keyword>
<dbReference type="AlphaFoldDB" id="A0A2I1PAI7"/>
<name>A0A2I1PAI7_9MICO</name>
<accession>A0A2I1PAI7</accession>
<dbReference type="InterPro" id="IPR001123">
    <property type="entry name" value="LeuE-type"/>
</dbReference>
<dbReference type="GO" id="GO:0005886">
    <property type="term" value="C:plasma membrane"/>
    <property type="evidence" value="ECO:0007669"/>
    <property type="project" value="UniProtKB-SubCell"/>
</dbReference>
<evidence type="ECO:0000256" key="5">
    <source>
        <dbReference type="ARBA" id="ARBA00023136"/>
    </source>
</evidence>
<comment type="subcellular location">
    <subcellularLocation>
        <location evidence="1">Cell membrane</location>
        <topology evidence="1">Multi-pass membrane protein</topology>
    </subcellularLocation>
</comment>
<evidence type="ECO:0000256" key="6">
    <source>
        <dbReference type="SAM" id="Phobius"/>
    </source>
</evidence>
<organism evidence="7 8">
    <name type="scientific">Kytococcus schroeteri</name>
    <dbReference type="NCBI Taxonomy" id="138300"/>
    <lineage>
        <taxon>Bacteria</taxon>
        <taxon>Bacillati</taxon>
        <taxon>Actinomycetota</taxon>
        <taxon>Actinomycetes</taxon>
        <taxon>Micrococcales</taxon>
        <taxon>Kytococcaceae</taxon>
        <taxon>Kytococcus</taxon>
    </lineage>
</organism>
<sequence length="204" mass="21464">METYLPLALVWTLGVMSPGPDFVAVLRTAMRRGARAASATAMGVVTGIGLWIVLALVGFTALVRAQPWIAVAMKLAGAVFLVGFGLSILWGLWRSRGQADEGAAEATPPTGAAFRLGLATNVANPKALVFFGALFSTLLPPEMSWAARGGVLLMMLLIATAWFLAVTWAASRPPLVRLYQRAGRTIDTVAAVAFVVLGVGLLLE</sequence>
<proteinExistence type="predicted"/>
<dbReference type="GO" id="GO:0015171">
    <property type="term" value="F:amino acid transmembrane transporter activity"/>
    <property type="evidence" value="ECO:0007669"/>
    <property type="project" value="TreeGrafter"/>
</dbReference>
<evidence type="ECO:0000256" key="1">
    <source>
        <dbReference type="ARBA" id="ARBA00004651"/>
    </source>
</evidence>
<dbReference type="PANTHER" id="PTHR30086:SF20">
    <property type="entry name" value="ARGININE EXPORTER PROTEIN ARGO-RELATED"/>
    <property type="match status" value="1"/>
</dbReference>
<reference evidence="7 8" key="1">
    <citation type="submission" date="2017-12" db="EMBL/GenBank/DDBJ databases">
        <title>Phylogenetic diversity of female urinary microbiome.</title>
        <authorList>
            <person name="Thomas-White K."/>
            <person name="Wolfe A.J."/>
        </authorList>
    </citation>
    <scope>NUCLEOTIDE SEQUENCE [LARGE SCALE GENOMIC DNA]</scope>
    <source>
        <strain evidence="7 8">UMB1298</strain>
    </source>
</reference>
<gene>
    <name evidence="7" type="ORF">CYJ76_07025</name>
</gene>
<evidence type="ECO:0000313" key="7">
    <source>
        <dbReference type="EMBL" id="PKZ41623.1"/>
    </source>
</evidence>
<comment type="caution">
    <text evidence="7">The sequence shown here is derived from an EMBL/GenBank/DDBJ whole genome shotgun (WGS) entry which is preliminary data.</text>
</comment>
<dbReference type="Proteomes" id="UP000234206">
    <property type="component" value="Unassembled WGS sequence"/>
</dbReference>
<evidence type="ECO:0000256" key="3">
    <source>
        <dbReference type="ARBA" id="ARBA00022692"/>
    </source>
</evidence>
<feature type="transmembrane region" description="Helical" evidence="6">
    <location>
        <begin position="151"/>
        <end position="170"/>
    </location>
</feature>
<evidence type="ECO:0000256" key="4">
    <source>
        <dbReference type="ARBA" id="ARBA00022989"/>
    </source>
</evidence>
<keyword evidence="2" id="KW-1003">Cell membrane</keyword>
<dbReference type="RefSeq" id="WP_083323506.1">
    <property type="nucleotide sequence ID" value="NZ_PKIZ01000011.1"/>
</dbReference>
<evidence type="ECO:0000256" key="2">
    <source>
        <dbReference type="ARBA" id="ARBA00022475"/>
    </source>
</evidence>
<keyword evidence="5 6" id="KW-0472">Membrane</keyword>
<dbReference type="OrthoDB" id="3175972at2"/>
<keyword evidence="8" id="KW-1185">Reference proteome</keyword>
<feature type="transmembrane region" description="Helical" evidence="6">
    <location>
        <begin position="39"/>
        <end position="63"/>
    </location>
</feature>
<keyword evidence="4 6" id="KW-1133">Transmembrane helix</keyword>
<evidence type="ECO:0000313" key="8">
    <source>
        <dbReference type="Proteomes" id="UP000234206"/>
    </source>
</evidence>
<dbReference type="EMBL" id="PKIZ01000011">
    <property type="protein sequence ID" value="PKZ41623.1"/>
    <property type="molecule type" value="Genomic_DNA"/>
</dbReference>
<dbReference type="Pfam" id="PF01810">
    <property type="entry name" value="LysE"/>
    <property type="match status" value="1"/>
</dbReference>
<dbReference type="PANTHER" id="PTHR30086">
    <property type="entry name" value="ARGININE EXPORTER PROTEIN ARGO"/>
    <property type="match status" value="1"/>
</dbReference>
<feature type="transmembrane region" description="Helical" evidence="6">
    <location>
        <begin position="182"/>
        <end position="203"/>
    </location>
</feature>